<dbReference type="PROSITE" id="PS50113">
    <property type="entry name" value="PAC"/>
    <property type="match status" value="1"/>
</dbReference>
<dbReference type="Pfam" id="PF00989">
    <property type="entry name" value="PAS"/>
    <property type="match status" value="1"/>
</dbReference>
<dbReference type="PROSITE" id="PS50924">
    <property type="entry name" value="MHYT"/>
    <property type="match status" value="1"/>
</dbReference>
<feature type="domain" description="Histidine kinase" evidence="25">
    <location>
        <begin position="413"/>
        <end position="629"/>
    </location>
</feature>
<dbReference type="CDD" id="cd00130">
    <property type="entry name" value="PAS"/>
    <property type="match status" value="1"/>
</dbReference>
<keyword evidence="32" id="KW-1185">Reference proteome</keyword>
<evidence type="ECO:0000256" key="23">
    <source>
        <dbReference type="PROSITE-ProRule" id="PRU00169"/>
    </source>
</evidence>
<feature type="modified residue" description="4-aspartylphosphate" evidence="23">
    <location>
        <position position="698"/>
    </location>
</feature>
<keyword evidence="11" id="KW-0067">ATP-binding</keyword>
<keyword evidence="14" id="KW-0843">Virulence</keyword>
<dbReference type="Pfam" id="PF03707">
    <property type="entry name" value="MHYT"/>
    <property type="match status" value="3"/>
</dbReference>
<evidence type="ECO:0000256" key="24">
    <source>
        <dbReference type="PROSITE-ProRule" id="PRU00244"/>
    </source>
</evidence>
<dbReference type="FunFam" id="3.30.565.10:FF:000010">
    <property type="entry name" value="Sensor histidine kinase RcsC"/>
    <property type="match status" value="1"/>
</dbReference>
<dbReference type="InterPro" id="IPR000014">
    <property type="entry name" value="PAS"/>
</dbReference>
<feature type="domain" description="PAS" evidence="27">
    <location>
        <begin position="268"/>
        <end position="338"/>
    </location>
</feature>
<evidence type="ECO:0000256" key="13">
    <source>
        <dbReference type="ARBA" id="ARBA00023012"/>
    </source>
</evidence>
<dbReference type="InterPro" id="IPR011006">
    <property type="entry name" value="CheY-like_superfamily"/>
</dbReference>
<comment type="subcellular location">
    <subcellularLocation>
        <location evidence="2">Cell membrane</location>
        <topology evidence="2">Multi-pass membrane protein</topology>
    </subcellularLocation>
</comment>
<organism evidence="31 32">
    <name type="scientific">Oxalicibacterium flavum</name>
    <dbReference type="NCBI Taxonomy" id="179467"/>
    <lineage>
        <taxon>Bacteria</taxon>
        <taxon>Pseudomonadati</taxon>
        <taxon>Pseudomonadota</taxon>
        <taxon>Betaproteobacteria</taxon>
        <taxon>Burkholderiales</taxon>
        <taxon>Oxalobacteraceae</taxon>
        <taxon>Oxalicibacterium</taxon>
    </lineage>
</organism>
<feature type="transmembrane region" description="Helical" evidence="24">
    <location>
        <begin position="158"/>
        <end position="180"/>
    </location>
</feature>
<dbReference type="SUPFAM" id="SSF55785">
    <property type="entry name" value="PYP-like sensor domain (PAS domain)"/>
    <property type="match status" value="1"/>
</dbReference>
<dbReference type="Pfam" id="PF00512">
    <property type="entry name" value="HisKA"/>
    <property type="match status" value="1"/>
</dbReference>
<feature type="transmembrane region" description="Helical" evidence="24">
    <location>
        <begin position="27"/>
        <end position="48"/>
    </location>
</feature>
<evidence type="ECO:0000256" key="15">
    <source>
        <dbReference type="ARBA" id="ARBA00023136"/>
    </source>
</evidence>
<dbReference type="Proteomes" id="UP000620266">
    <property type="component" value="Unassembled WGS sequence"/>
</dbReference>
<dbReference type="InterPro" id="IPR036097">
    <property type="entry name" value="HisK_dim/P_sf"/>
</dbReference>
<feature type="transmembrane region" description="Helical" evidence="24">
    <location>
        <begin position="60"/>
        <end position="84"/>
    </location>
</feature>
<evidence type="ECO:0000313" key="31">
    <source>
        <dbReference type="EMBL" id="GGC18307.1"/>
    </source>
</evidence>
<evidence type="ECO:0000313" key="32">
    <source>
        <dbReference type="Proteomes" id="UP000620266"/>
    </source>
</evidence>
<comment type="function">
    <text evidence="17">Putative oxygen sensor; modulates the activity of FixJ, a transcriptional activator of nitrogen fixation fixK gene. FixL probably acts as a kinase that phosphorylates FixJ.</text>
</comment>
<dbReference type="PRINTS" id="PR00344">
    <property type="entry name" value="BCTRLSENSOR"/>
</dbReference>
<keyword evidence="5 23" id="KW-0597">Phosphoprotein</keyword>
<dbReference type="GO" id="GO:0006355">
    <property type="term" value="P:regulation of DNA-templated transcription"/>
    <property type="evidence" value="ECO:0007669"/>
    <property type="project" value="InterPro"/>
</dbReference>
<evidence type="ECO:0000256" key="4">
    <source>
        <dbReference type="ARBA" id="ARBA00022475"/>
    </source>
</evidence>
<comment type="caution">
    <text evidence="31">The sequence shown here is derived from an EMBL/GenBank/DDBJ whole genome shotgun (WGS) entry which is preliminary data.</text>
</comment>
<dbReference type="InterPro" id="IPR036641">
    <property type="entry name" value="HPT_dom_sf"/>
</dbReference>
<feature type="transmembrane region" description="Helical" evidence="24">
    <location>
        <begin position="124"/>
        <end position="146"/>
    </location>
</feature>
<comment type="subunit">
    <text evidence="18">At low DSF concentrations, interacts with RpfF.</text>
</comment>
<dbReference type="InterPro" id="IPR003661">
    <property type="entry name" value="HisK_dim/P_dom"/>
</dbReference>
<dbReference type="CDD" id="cd17546">
    <property type="entry name" value="REC_hyHK_CKI1_RcsC-like"/>
    <property type="match status" value="1"/>
</dbReference>
<comment type="function">
    <text evidence="16">Member of the two-component regulatory system BvgS/BvgA. Phosphorylates BvgA via a four-step phosphorelay in response to environmental signals.</text>
</comment>
<sequence length="980" mass="106270">MGIFEHFFITAAAADASYLHGSHHPGLVLLSLFVSIFSATMALQTAQIARRSENTVYRHIAIGTGTIALGGGIWTMHFIGMLAFELPTHVHYATSLTLLSLLPACIASWLALRMLSRPHVNLQQLLMSGTLVGLGIGTMHYSGMAAMQAPVLMRYEPLTFLLSIAVAVLLAIFALWVRYGLRRTALGPFQRFLASGTIMGLAIAGMHYTGMAAVRFIGEAGPASSGLLLNNTYASLALSTFTITVTVMVAAVNGLIRTRELYVRMEDSQSRLRATLDTAVDGIITINSRGLIQSFNHSAERLFGWQAEEVLGRNIKMLMPEPDQSRHDGYLRNYLESGEARIIGTGREVMGLRKDGSLMPMRLGVGRVDLPGEPMFVGFVTDISERHALEASLRETAERAERAAAAKSTFLANMSHEIRTPMNSIIGFTELLLQSDLSNSQRNHLNIIRQSSRSLLGLINDILDTTRMEKGGLSLETIDFSLKGLALQVESSLRLGAHAKRLALTTHYPPDMHEYFRGDPLRMLQILTNLVGNAIKFTERGGIDVIFSHEEDMVHVQVRDTGIGMTPQQVQSIFAPFTQADASISRRFGGTGLGTTIARQLVDLMGGSIEVESEVGRGSTFHVRLPLPRGQKPDTARLDTVHQMLPPLRILIADDVAQNLELLTLTLEDGNHLVVTAGDGAEAVEKFTAGSFDVVLMDVHMPGTDGLQATRLIRQHERQTGRPHTPVIALTASVMAEDRRAARQAGMDGFAVKPLDVPHLFEEIAQVLNIHAAMPATDNGGEQQHAPSIDWTTGIALWGSEARLIKEMTSFLHAIAADHPLPAADADIDWELLQANLHRIRGAAGNLALPEVSHRAAALEDMLRAGGRDELRPLVAKLQAALETAQRELQASGAGLAASPAVVAATQPSDLQPHIQRLLACMARSELDDTALEAVCAGLEAIDQRAQAQALRTAIDNFEFAQAHVLLQELAATHTAATPT</sequence>
<protein>
    <recommendedName>
        <fullName evidence="21">Sensor protein FixL</fullName>
        <ecNumber evidence="3">2.7.13.3</ecNumber>
    </recommendedName>
    <alternativeName>
        <fullName evidence="19">Sensory/regulatory protein RpfC</fullName>
    </alternativeName>
    <alternativeName>
        <fullName evidence="20">Virulence sensor protein BvgS</fullName>
    </alternativeName>
</protein>
<dbReference type="Gene3D" id="1.20.120.160">
    <property type="entry name" value="HPT domain"/>
    <property type="match status" value="1"/>
</dbReference>
<dbReference type="InterPro" id="IPR004358">
    <property type="entry name" value="Sig_transdc_His_kin-like_C"/>
</dbReference>
<evidence type="ECO:0000256" key="16">
    <source>
        <dbReference type="ARBA" id="ARBA00058004"/>
    </source>
</evidence>
<feature type="domain" description="MHYT" evidence="30">
    <location>
        <begin position="23"/>
        <end position="217"/>
    </location>
</feature>
<dbReference type="InterPro" id="IPR036890">
    <property type="entry name" value="HATPase_C_sf"/>
</dbReference>
<evidence type="ECO:0000256" key="17">
    <source>
        <dbReference type="ARBA" id="ARBA00059827"/>
    </source>
</evidence>
<evidence type="ECO:0000256" key="22">
    <source>
        <dbReference type="PROSITE-ProRule" id="PRU00110"/>
    </source>
</evidence>
<dbReference type="SUPFAM" id="SSF52172">
    <property type="entry name" value="CheY-like"/>
    <property type="match status" value="1"/>
</dbReference>
<evidence type="ECO:0000256" key="19">
    <source>
        <dbReference type="ARBA" id="ARBA00068150"/>
    </source>
</evidence>
<feature type="transmembrane region" description="Helical" evidence="24">
    <location>
        <begin position="233"/>
        <end position="256"/>
    </location>
</feature>
<evidence type="ECO:0000256" key="5">
    <source>
        <dbReference type="ARBA" id="ARBA00022553"/>
    </source>
</evidence>
<reference evidence="31" key="2">
    <citation type="submission" date="2020-09" db="EMBL/GenBank/DDBJ databases">
        <authorList>
            <person name="Sun Q."/>
            <person name="Sedlacek I."/>
        </authorList>
    </citation>
    <scope>NUCLEOTIDE SEQUENCE</scope>
    <source>
        <strain evidence="31">CCM 7086</strain>
    </source>
</reference>
<dbReference type="AlphaFoldDB" id="A0A8J2UMS5"/>
<keyword evidence="8" id="KW-0732">Signal</keyword>
<dbReference type="Pfam" id="PF02518">
    <property type="entry name" value="HATPase_c"/>
    <property type="match status" value="1"/>
</dbReference>
<keyword evidence="12 24" id="KW-1133">Transmembrane helix</keyword>
<dbReference type="SMART" id="SM00387">
    <property type="entry name" value="HATPase_c"/>
    <property type="match status" value="1"/>
</dbReference>
<dbReference type="PANTHER" id="PTHR45339">
    <property type="entry name" value="HYBRID SIGNAL TRANSDUCTION HISTIDINE KINASE J"/>
    <property type="match status" value="1"/>
</dbReference>
<dbReference type="GO" id="GO:0005524">
    <property type="term" value="F:ATP binding"/>
    <property type="evidence" value="ECO:0007669"/>
    <property type="project" value="UniProtKB-KW"/>
</dbReference>
<evidence type="ECO:0000256" key="21">
    <source>
        <dbReference type="ARBA" id="ARBA00070616"/>
    </source>
</evidence>
<dbReference type="SUPFAM" id="SSF55874">
    <property type="entry name" value="ATPase domain of HSP90 chaperone/DNA topoisomerase II/histidine kinase"/>
    <property type="match status" value="1"/>
</dbReference>
<evidence type="ECO:0000259" key="27">
    <source>
        <dbReference type="PROSITE" id="PS50112"/>
    </source>
</evidence>
<dbReference type="SMART" id="SM00388">
    <property type="entry name" value="HisKA"/>
    <property type="match status" value="1"/>
</dbReference>
<dbReference type="Gene3D" id="3.30.450.20">
    <property type="entry name" value="PAS domain"/>
    <property type="match status" value="1"/>
</dbReference>
<dbReference type="SMART" id="SM00091">
    <property type="entry name" value="PAS"/>
    <property type="match status" value="1"/>
</dbReference>
<dbReference type="PROSITE" id="PS50112">
    <property type="entry name" value="PAS"/>
    <property type="match status" value="1"/>
</dbReference>
<dbReference type="InterPro" id="IPR001789">
    <property type="entry name" value="Sig_transdc_resp-reg_receiver"/>
</dbReference>
<reference evidence="31" key="1">
    <citation type="journal article" date="2014" name="Int. J. Syst. Evol. Microbiol.">
        <title>Complete genome sequence of Corynebacterium casei LMG S-19264T (=DSM 44701T), isolated from a smear-ripened cheese.</title>
        <authorList>
            <consortium name="US DOE Joint Genome Institute (JGI-PGF)"/>
            <person name="Walter F."/>
            <person name="Albersmeier A."/>
            <person name="Kalinowski J."/>
            <person name="Ruckert C."/>
        </authorList>
    </citation>
    <scope>NUCLEOTIDE SEQUENCE</scope>
    <source>
        <strain evidence="31">CCM 7086</strain>
    </source>
</reference>
<dbReference type="InterPro" id="IPR008207">
    <property type="entry name" value="Sig_transdc_His_kin_Hpt_dom"/>
</dbReference>
<evidence type="ECO:0000259" key="28">
    <source>
        <dbReference type="PROSITE" id="PS50113"/>
    </source>
</evidence>
<dbReference type="RefSeq" id="WP_188397472.1">
    <property type="nucleotide sequence ID" value="NZ_BMCG01000006.1"/>
</dbReference>
<keyword evidence="13" id="KW-0902">Two-component regulatory system</keyword>
<evidence type="ECO:0000256" key="6">
    <source>
        <dbReference type="ARBA" id="ARBA00022679"/>
    </source>
</evidence>
<evidence type="ECO:0000256" key="10">
    <source>
        <dbReference type="ARBA" id="ARBA00022777"/>
    </source>
</evidence>
<dbReference type="SUPFAM" id="SSF47384">
    <property type="entry name" value="Homodimeric domain of signal transducing histidine kinase"/>
    <property type="match status" value="1"/>
</dbReference>
<feature type="domain" description="Response regulatory" evidence="26">
    <location>
        <begin position="649"/>
        <end position="768"/>
    </location>
</feature>
<dbReference type="GO" id="GO:0000155">
    <property type="term" value="F:phosphorelay sensor kinase activity"/>
    <property type="evidence" value="ECO:0007669"/>
    <property type="project" value="InterPro"/>
</dbReference>
<dbReference type="Gene3D" id="1.10.287.130">
    <property type="match status" value="1"/>
</dbReference>
<dbReference type="Pfam" id="PF00072">
    <property type="entry name" value="Response_reg"/>
    <property type="match status" value="1"/>
</dbReference>
<evidence type="ECO:0000256" key="11">
    <source>
        <dbReference type="ARBA" id="ARBA00022840"/>
    </source>
</evidence>
<dbReference type="InterPro" id="IPR035965">
    <property type="entry name" value="PAS-like_dom_sf"/>
</dbReference>
<comment type="catalytic activity">
    <reaction evidence="1">
        <text>ATP + protein L-histidine = ADP + protein N-phospho-L-histidine.</text>
        <dbReference type="EC" id="2.7.13.3"/>
    </reaction>
</comment>
<dbReference type="SMART" id="SM00448">
    <property type="entry name" value="REC"/>
    <property type="match status" value="1"/>
</dbReference>
<evidence type="ECO:0000259" key="26">
    <source>
        <dbReference type="PROSITE" id="PS50110"/>
    </source>
</evidence>
<evidence type="ECO:0000256" key="8">
    <source>
        <dbReference type="ARBA" id="ARBA00022729"/>
    </source>
</evidence>
<keyword evidence="6" id="KW-0808">Transferase</keyword>
<keyword evidence="7 24" id="KW-0812">Transmembrane</keyword>
<dbReference type="GO" id="GO:0005886">
    <property type="term" value="C:plasma membrane"/>
    <property type="evidence" value="ECO:0007669"/>
    <property type="project" value="UniProtKB-SubCell"/>
</dbReference>
<dbReference type="SUPFAM" id="SSF47226">
    <property type="entry name" value="Histidine-containing phosphotransfer domain, HPT domain"/>
    <property type="match status" value="1"/>
</dbReference>
<feature type="transmembrane region" description="Helical" evidence="24">
    <location>
        <begin position="192"/>
        <end position="213"/>
    </location>
</feature>
<dbReference type="EC" id="2.7.13.3" evidence="3"/>
<evidence type="ECO:0000256" key="18">
    <source>
        <dbReference type="ARBA" id="ARBA00064003"/>
    </source>
</evidence>
<dbReference type="InterPro" id="IPR000700">
    <property type="entry name" value="PAS-assoc_C"/>
</dbReference>
<feature type="domain" description="PAC" evidence="28">
    <location>
        <begin position="345"/>
        <end position="395"/>
    </location>
</feature>
<dbReference type="Gene3D" id="3.40.50.2300">
    <property type="match status" value="1"/>
</dbReference>
<dbReference type="FunFam" id="3.30.450.20:FF:000060">
    <property type="entry name" value="Sensor protein FixL"/>
    <property type="match status" value="1"/>
</dbReference>
<dbReference type="CDD" id="cd00088">
    <property type="entry name" value="HPT"/>
    <property type="match status" value="1"/>
</dbReference>
<evidence type="ECO:0000256" key="9">
    <source>
        <dbReference type="ARBA" id="ARBA00022741"/>
    </source>
</evidence>
<evidence type="ECO:0000256" key="2">
    <source>
        <dbReference type="ARBA" id="ARBA00004651"/>
    </source>
</evidence>
<dbReference type="PANTHER" id="PTHR45339:SF1">
    <property type="entry name" value="HYBRID SIGNAL TRANSDUCTION HISTIDINE KINASE J"/>
    <property type="match status" value="1"/>
</dbReference>
<dbReference type="InterPro" id="IPR005330">
    <property type="entry name" value="MHYT_dom"/>
</dbReference>
<dbReference type="Pfam" id="PF01627">
    <property type="entry name" value="Hpt"/>
    <property type="match status" value="1"/>
</dbReference>
<evidence type="ECO:0000256" key="3">
    <source>
        <dbReference type="ARBA" id="ARBA00012438"/>
    </source>
</evidence>
<dbReference type="NCBIfam" id="TIGR00229">
    <property type="entry name" value="sensory_box"/>
    <property type="match status" value="1"/>
</dbReference>
<keyword evidence="10" id="KW-0418">Kinase</keyword>
<evidence type="ECO:0000256" key="7">
    <source>
        <dbReference type="ARBA" id="ARBA00022692"/>
    </source>
</evidence>
<keyword evidence="9" id="KW-0547">Nucleotide-binding</keyword>
<proteinExistence type="predicted"/>
<keyword evidence="4" id="KW-1003">Cell membrane</keyword>
<dbReference type="InterPro" id="IPR013767">
    <property type="entry name" value="PAS_fold"/>
</dbReference>
<evidence type="ECO:0000259" key="25">
    <source>
        <dbReference type="PROSITE" id="PS50109"/>
    </source>
</evidence>
<keyword evidence="15 24" id="KW-0472">Membrane</keyword>
<feature type="domain" description="HPt" evidence="29">
    <location>
        <begin position="799"/>
        <end position="892"/>
    </location>
</feature>
<dbReference type="CDD" id="cd00082">
    <property type="entry name" value="HisKA"/>
    <property type="match status" value="1"/>
</dbReference>
<evidence type="ECO:0000256" key="14">
    <source>
        <dbReference type="ARBA" id="ARBA00023026"/>
    </source>
</evidence>
<feature type="transmembrane region" description="Helical" evidence="24">
    <location>
        <begin position="90"/>
        <end position="112"/>
    </location>
</feature>
<evidence type="ECO:0000259" key="29">
    <source>
        <dbReference type="PROSITE" id="PS50894"/>
    </source>
</evidence>
<dbReference type="PROSITE" id="PS50109">
    <property type="entry name" value="HIS_KIN"/>
    <property type="match status" value="1"/>
</dbReference>
<dbReference type="PROSITE" id="PS50110">
    <property type="entry name" value="RESPONSE_REGULATORY"/>
    <property type="match status" value="1"/>
</dbReference>
<dbReference type="Gene3D" id="3.30.565.10">
    <property type="entry name" value="Histidine kinase-like ATPase, C-terminal domain"/>
    <property type="match status" value="1"/>
</dbReference>
<name>A0A8J2UMS5_9BURK</name>
<evidence type="ECO:0000259" key="30">
    <source>
        <dbReference type="PROSITE" id="PS50924"/>
    </source>
</evidence>
<dbReference type="EMBL" id="BMCG01000006">
    <property type="protein sequence ID" value="GGC18307.1"/>
    <property type="molecule type" value="Genomic_DNA"/>
</dbReference>
<dbReference type="InterPro" id="IPR003594">
    <property type="entry name" value="HATPase_dom"/>
</dbReference>
<accession>A0A8J2UMS5</accession>
<evidence type="ECO:0000256" key="20">
    <source>
        <dbReference type="ARBA" id="ARBA00070152"/>
    </source>
</evidence>
<dbReference type="FunFam" id="1.10.287.130:FF:000002">
    <property type="entry name" value="Two-component osmosensing histidine kinase"/>
    <property type="match status" value="1"/>
</dbReference>
<feature type="modified residue" description="Phosphohistidine" evidence="22">
    <location>
        <position position="838"/>
    </location>
</feature>
<gene>
    <name evidence="31" type="ORF">GCM10007205_29220</name>
</gene>
<dbReference type="PROSITE" id="PS50894">
    <property type="entry name" value="HPT"/>
    <property type="match status" value="1"/>
</dbReference>
<evidence type="ECO:0000256" key="1">
    <source>
        <dbReference type="ARBA" id="ARBA00000085"/>
    </source>
</evidence>
<dbReference type="InterPro" id="IPR005467">
    <property type="entry name" value="His_kinase_dom"/>
</dbReference>
<evidence type="ECO:0000256" key="12">
    <source>
        <dbReference type="ARBA" id="ARBA00022989"/>
    </source>
</evidence>
<dbReference type="CDD" id="cd16922">
    <property type="entry name" value="HATPase_EvgS-ArcB-TorS-like"/>
    <property type="match status" value="1"/>
</dbReference>